<dbReference type="Pfam" id="PF03544">
    <property type="entry name" value="TonB_C"/>
    <property type="match status" value="1"/>
</dbReference>
<reference evidence="12 13" key="1">
    <citation type="submission" date="2019-09" db="EMBL/GenBank/DDBJ databases">
        <title>Genome sequence and assembly of Taibaiella sp.</title>
        <authorList>
            <person name="Chhetri G."/>
        </authorList>
    </citation>
    <scope>NUCLEOTIDE SEQUENCE [LARGE SCALE GENOMIC DNA]</scope>
    <source>
        <strain evidence="12 13">KVB11</strain>
    </source>
</reference>
<evidence type="ECO:0000256" key="7">
    <source>
        <dbReference type="ARBA" id="ARBA00022927"/>
    </source>
</evidence>
<keyword evidence="13" id="KW-1185">Reference proteome</keyword>
<proteinExistence type="inferred from homology"/>
<protein>
    <submittedName>
        <fullName evidence="12">Energy transducer TonB</fullName>
    </submittedName>
</protein>
<evidence type="ECO:0000313" key="12">
    <source>
        <dbReference type="EMBL" id="KAA5536642.1"/>
    </source>
</evidence>
<keyword evidence="7" id="KW-0653">Protein transport</keyword>
<dbReference type="InterPro" id="IPR037682">
    <property type="entry name" value="TonB_C"/>
</dbReference>
<evidence type="ECO:0000256" key="3">
    <source>
        <dbReference type="ARBA" id="ARBA00022448"/>
    </source>
</evidence>
<name>A0A5M6CRR0_9BACT</name>
<dbReference type="EMBL" id="VWSH01000001">
    <property type="protein sequence ID" value="KAA5536642.1"/>
    <property type="molecule type" value="Genomic_DNA"/>
</dbReference>
<dbReference type="NCBIfam" id="TIGR01352">
    <property type="entry name" value="tonB_Cterm"/>
    <property type="match status" value="1"/>
</dbReference>
<evidence type="ECO:0000256" key="6">
    <source>
        <dbReference type="ARBA" id="ARBA00022692"/>
    </source>
</evidence>
<feature type="chain" id="PRO_5024406181" evidence="10">
    <location>
        <begin position="20"/>
        <end position="134"/>
    </location>
</feature>
<feature type="signal peptide" evidence="10">
    <location>
        <begin position="1"/>
        <end position="19"/>
    </location>
</feature>
<comment type="subcellular location">
    <subcellularLocation>
        <location evidence="1">Cell inner membrane</location>
        <topology evidence="1">Single-pass membrane protein</topology>
        <orientation evidence="1">Periplasmic side</orientation>
    </subcellularLocation>
</comment>
<dbReference type="PROSITE" id="PS52015">
    <property type="entry name" value="TONB_CTD"/>
    <property type="match status" value="1"/>
</dbReference>
<feature type="domain" description="TonB C-terminal" evidence="11">
    <location>
        <begin position="40"/>
        <end position="134"/>
    </location>
</feature>
<keyword evidence="4" id="KW-1003">Cell membrane</keyword>
<keyword evidence="10" id="KW-0732">Signal</keyword>
<dbReference type="GO" id="GO:0098797">
    <property type="term" value="C:plasma membrane protein complex"/>
    <property type="evidence" value="ECO:0007669"/>
    <property type="project" value="TreeGrafter"/>
</dbReference>
<dbReference type="GO" id="GO:0055085">
    <property type="term" value="P:transmembrane transport"/>
    <property type="evidence" value="ECO:0007669"/>
    <property type="project" value="InterPro"/>
</dbReference>
<keyword evidence="8" id="KW-1133">Transmembrane helix</keyword>
<sequence>MKHFIAFILILFLQFEVHAQGALKDVPVNLTEKEKPVFPGGERELRKYLALNLRYPNAALENKVEGYVILCFKINVEGKVEDIKVLKGLGSGCDEEAIRVARKMPHWEPAHKDGKAIEVVYYLPIDFELPSGSD</sequence>
<evidence type="ECO:0000259" key="11">
    <source>
        <dbReference type="PROSITE" id="PS52015"/>
    </source>
</evidence>
<evidence type="ECO:0000256" key="4">
    <source>
        <dbReference type="ARBA" id="ARBA00022475"/>
    </source>
</evidence>
<accession>A0A5M6CRR0</accession>
<dbReference type="PANTHER" id="PTHR33446:SF2">
    <property type="entry name" value="PROTEIN TONB"/>
    <property type="match status" value="1"/>
</dbReference>
<dbReference type="InterPro" id="IPR051045">
    <property type="entry name" value="TonB-dependent_transducer"/>
</dbReference>
<dbReference type="PANTHER" id="PTHR33446">
    <property type="entry name" value="PROTEIN TONB-RELATED"/>
    <property type="match status" value="1"/>
</dbReference>
<evidence type="ECO:0000256" key="1">
    <source>
        <dbReference type="ARBA" id="ARBA00004383"/>
    </source>
</evidence>
<comment type="similarity">
    <text evidence="2">Belongs to the TonB family.</text>
</comment>
<evidence type="ECO:0000256" key="10">
    <source>
        <dbReference type="SAM" id="SignalP"/>
    </source>
</evidence>
<organism evidence="12 13">
    <name type="scientific">Taibaiella lutea</name>
    <dbReference type="NCBI Taxonomy" id="2608001"/>
    <lineage>
        <taxon>Bacteria</taxon>
        <taxon>Pseudomonadati</taxon>
        <taxon>Bacteroidota</taxon>
        <taxon>Chitinophagia</taxon>
        <taxon>Chitinophagales</taxon>
        <taxon>Chitinophagaceae</taxon>
        <taxon>Taibaiella</taxon>
    </lineage>
</organism>
<keyword evidence="6" id="KW-0812">Transmembrane</keyword>
<dbReference type="GO" id="GO:0031992">
    <property type="term" value="F:energy transducer activity"/>
    <property type="evidence" value="ECO:0007669"/>
    <property type="project" value="TreeGrafter"/>
</dbReference>
<keyword evidence="9" id="KW-0472">Membrane</keyword>
<evidence type="ECO:0000256" key="8">
    <source>
        <dbReference type="ARBA" id="ARBA00022989"/>
    </source>
</evidence>
<evidence type="ECO:0000256" key="9">
    <source>
        <dbReference type="ARBA" id="ARBA00023136"/>
    </source>
</evidence>
<dbReference type="Proteomes" id="UP000323632">
    <property type="component" value="Unassembled WGS sequence"/>
</dbReference>
<evidence type="ECO:0000256" key="2">
    <source>
        <dbReference type="ARBA" id="ARBA00006555"/>
    </source>
</evidence>
<keyword evidence="5" id="KW-0997">Cell inner membrane</keyword>
<comment type="caution">
    <text evidence="12">The sequence shown here is derived from an EMBL/GenBank/DDBJ whole genome shotgun (WGS) entry which is preliminary data.</text>
</comment>
<dbReference type="Gene3D" id="3.30.1150.10">
    <property type="match status" value="1"/>
</dbReference>
<evidence type="ECO:0000313" key="13">
    <source>
        <dbReference type="Proteomes" id="UP000323632"/>
    </source>
</evidence>
<keyword evidence="3" id="KW-0813">Transport</keyword>
<dbReference type="AlphaFoldDB" id="A0A5M6CRR0"/>
<gene>
    <name evidence="12" type="ORF">F0919_02940</name>
</gene>
<dbReference type="GO" id="GO:0015031">
    <property type="term" value="P:protein transport"/>
    <property type="evidence" value="ECO:0007669"/>
    <property type="project" value="UniProtKB-KW"/>
</dbReference>
<evidence type="ECO:0000256" key="5">
    <source>
        <dbReference type="ARBA" id="ARBA00022519"/>
    </source>
</evidence>
<dbReference type="SUPFAM" id="SSF74653">
    <property type="entry name" value="TolA/TonB C-terminal domain"/>
    <property type="match status" value="1"/>
</dbReference>
<dbReference type="RefSeq" id="WP_150031219.1">
    <property type="nucleotide sequence ID" value="NZ_VWSH01000001.1"/>
</dbReference>
<dbReference type="InterPro" id="IPR006260">
    <property type="entry name" value="TonB/TolA_C"/>
</dbReference>